<reference evidence="14 15" key="1">
    <citation type="journal article" date="2020" name="Insects">
        <title>Bacteria Belonging to Pseudomonas typographi sp. nov. from the Bark Beetle Ips typographus Have Genomic Potential to Aid in the Host Ecology.</title>
        <authorList>
            <person name="Peral-Aranega E."/>
            <person name="Saati-Santamaria Z."/>
            <person name="Kolarik M."/>
            <person name="Rivas R."/>
            <person name="Garcia-Fraile P."/>
        </authorList>
    </citation>
    <scope>NUCLEOTIDE SEQUENCE [LARGE SCALE GENOMIC DNA]</scope>
    <source>
        <strain evidence="14 15">CA3A</strain>
    </source>
</reference>
<accession>A0ABR7Z8Y4</accession>
<evidence type="ECO:0000256" key="11">
    <source>
        <dbReference type="RuleBase" id="RU004082"/>
    </source>
</evidence>
<dbReference type="Gene3D" id="3.40.50.300">
    <property type="entry name" value="P-loop containing nucleotide triphosphate hydrolases"/>
    <property type="match status" value="1"/>
</dbReference>
<keyword evidence="7" id="KW-0547">Nucleotide-binding</keyword>
<dbReference type="PROSITE" id="PS00567">
    <property type="entry name" value="PHOSPHORIBULOKINASE"/>
    <property type="match status" value="1"/>
</dbReference>
<evidence type="ECO:0000256" key="8">
    <source>
        <dbReference type="ARBA" id="ARBA00022777"/>
    </source>
</evidence>
<evidence type="ECO:0000256" key="9">
    <source>
        <dbReference type="ARBA" id="ARBA00022840"/>
    </source>
</evidence>
<name>A0ABR7Z8Y4_9PSED</name>
<dbReference type="RefSeq" id="WP_190426303.1">
    <property type="nucleotide sequence ID" value="NZ_JAAOCA010000048.1"/>
</dbReference>
<keyword evidence="8 14" id="KW-0418">Kinase</keyword>
<evidence type="ECO:0000313" key="14">
    <source>
        <dbReference type="EMBL" id="MBD1602014.1"/>
    </source>
</evidence>
<dbReference type="PANTHER" id="PTHR10285">
    <property type="entry name" value="URIDINE KINASE"/>
    <property type="match status" value="1"/>
</dbReference>
<evidence type="ECO:0000256" key="5">
    <source>
        <dbReference type="ARBA" id="ARBA00022567"/>
    </source>
</evidence>
<evidence type="ECO:0000259" key="13">
    <source>
        <dbReference type="Pfam" id="PF00485"/>
    </source>
</evidence>
<comment type="pathway">
    <text evidence="1">Carbohydrate biosynthesis; Calvin cycle.</text>
</comment>
<feature type="transmembrane region" description="Helical" evidence="12">
    <location>
        <begin position="77"/>
        <end position="103"/>
    </location>
</feature>
<keyword evidence="12" id="KW-0472">Membrane</keyword>
<evidence type="ECO:0000256" key="2">
    <source>
        <dbReference type="ARBA" id="ARBA00009719"/>
    </source>
</evidence>
<protein>
    <recommendedName>
        <fullName evidence="3 11">Phosphoribulokinase</fullName>
        <ecNumber evidence="3 11">2.7.1.19</ecNumber>
    </recommendedName>
</protein>
<sequence length="681" mass="77618">MKTFYTQPLFWAGLILRILCIFIVLPTATVTWYAPFLTFSVQNVTLDPWSAWIDGGGMPSAFPYGYAMWAIFLPVTLLFKFLSVPIAFAYAGTLLVVDIAILAQLKKMLNANDEFLLITYWLSPIVLVASYFFGYNDLVPVLFILSAVLFVKRLRFFWAGVLCAAALSAKLSMIIAVPFFLIYFLHNRKINRFFHIFLTGLFVGVAVLLVPFGFSAGGVDMLINNIEIRKIYDLRVEFGYGFQLYLVPLIYCFMIYAAWRVKRLNFELFNATLGMAFLLVVILTPITPGWYVWIMPLLVSYQLQSDRFAAVLVGLLTAAYLLCSMSLGSWGFVTVSGLFNWLPNMPKSFEQTTLSILQTMLVALGMILVFRIWRETVSRNDFFRLSRKPFLLGIAGDSGAGKDTFSEAIRDLFGHHSVATISGDDYHLWDRQKPIWQVMTHLNPMANDLERFGQDVFSLTDGKSILSRHYDHATGKMSRPIKIKSNDFIIVSGLHALYSPIVRQCYSLKVFLDIDEDLRRFFKLRRDVFQRGHSVERVLASFARREPDSIRFIRPQAMHADLIFCIQPIHPRILEDSENHPLRFKLCARSRHGYDAVLLTRVLIGVCGLHVDMSEGHDGLDVTLIIEGEPTADDIEQAAEMICPNVFEFLDISPRWEDGVLGLMQLITLSHVNQALRKRFI</sequence>
<dbReference type="GO" id="GO:0016301">
    <property type="term" value="F:kinase activity"/>
    <property type="evidence" value="ECO:0007669"/>
    <property type="project" value="UniProtKB-KW"/>
</dbReference>
<dbReference type="InterPro" id="IPR027417">
    <property type="entry name" value="P-loop_NTPase"/>
</dbReference>
<evidence type="ECO:0000256" key="12">
    <source>
        <dbReference type="SAM" id="Phobius"/>
    </source>
</evidence>
<dbReference type="InterPro" id="IPR006082">
    <property type="entry name" value="PRK"/>
</dbReference>
<dbReference type="PRINTS" id="PR00478">
    <property type="entry name" value="PHRIBLKINASE"/>
</dbReference>
<feature type="transmembrane region" description="Helical" evidence="12">
    <location>
        <begin position="156"/>
        <end position="184"/>
    </location>
</feature>
<feature type="transmembrane region" description="Helical" evidence="12">
    <location>
        <begin position="196"/>
        <end position="218"/>
    </location>
</feature>
<feature type="transmembrane region" description="Helical" evidence="12">
    <location>
        <begin position="354"/>
        <end position="373"/>
    </location>
</feature>
<keyword evidence="9" id="KW-0067">ATP-binding</keyword>
<dbReference type="EMBL" id="JAAOCA010000048">
    <property type="protein sequence ID" value="MBD1602014.1"/>
    <property type="molecule type" value="Genomic_DNA"/>
</dbReference>
<evidence type="ECO:0000256" key="3">
    <source>
        <dbReference type="ARBA" id="ARBA00012042"/>
    </source>
</evidence>
<proteinExistence type="inferred from homology"/>
<keyword evidence="12" id="KW-0812">Transmembrane</keyword>
<comment type="caution">
    <text evidence="14">The sequence shown here is derived from an EMBL/GenBank/DDBJ whole genome shotgun (WGS) entry which is preliminary data.</text>
</comment>
<evidence type="ECO:0000256" key="1">
    <source>
        <dbReference type="ARBA" id="ARBA00005215"/>
    </source>
</evidence>
<keyword evidence="5" id="KW-0113">Calvin cycle</keyword>
<evidence type="ECO:0000256" key="6">
    <source>
        <dbReference type="ARBA" id="ARBA00022679"/>
    </source>
</evidence>
<feature type="transmembrane region" description="Helical" evidence="12">
    <location>
        <begin position="271"/>
        <end position="293"/>
    </location>
</feature>
<evidence type="ECO:0000256" key="4">
    <source>
        <dbReference type="ARBA" id="ARBA00022531"/>
    </source>
</evidence>
<dbReference type="Proteomes" id="UP000805841">
    <property type="component" value="Unassembled WGS sequence"/>
</dbReference>
<dbReference type="InterPro" id="IPR006083">
    <property type="entry name" value="PRK/URK"/>
</dbReference>
<feature type="transmembrane region" description="Helical" evidence="12">
    <location>
        <begin position="115"/>
        <end position="136"/>
    </location>
</feature>
<comment type="similarity">
    <text evidence="2 11">Belongs to the phosphoribulokinase family.</text>
</comment>
<evidence type="ECO:0000313" key="15">
    <source>
        <dbReference type="Proteomes" id="UP000805841"/>
    </source>
</evidence>
<keyword evidence="6" id="KW-0808">Transferase</keyword>
<keyword evidence="15" id="KW-1185">Reference proteome</keyword>
<evidence type="ECO:0000256" key="10">
    <source>
        <dbReference type="ARBA" id="ARBA00047663"/>
    </source>
</evidence>
<evidence type="ECO:0000256" key="7">
    <source>
        <dbReference type="ARBA" id="ARBA00022741"/>
    </source>
</evidence>
<keyword evidence="4" id="KW-0602">Photosynthesis</keyword>
<gene>
    <name evidence="14" type="ORF">HAQ05_25380</name>
</gene>
<dbReference type="SUPFAM" id="SSF52540">
    <property type="entry name" value="P-loop containing nucleoside triphosphate hydrolases"/>
    <property type="match status" value="1"/>
</dbReference>
<keyword evidence="12" id="KW-1133">Transmembrane helix</keyword>
<organism evidence="14 15">
    <name type="scientific">Pseudomonas typographi</name>
    <dbReference type="NCBI Taxonomy" id="2715964"/>
    <lineage>
        <taxon>Bacteria</taxon>
        <taxon>Pseudomonadati</taxon>
        <taxon>Pseudomonadota</taxon>
        <taxon>Gammaproteobacteria</taxon>
        <taxon>Pseudomonadales</taxon>
        <taxon>Pseudomonadaceae</taxon>
        <taxon>Pseudomonas</taxon>
    </lineage>
</organism>
<feature type="transmembrane region" description="Helical" evidence="12">
    <location>
        <begin position="313"/>
        <end position="342"/>
    </location>
</feature>
<feature type="transmembrane region" description="Helical" evidence="12">
    <location>
        <begin position="9"/>
        <end position="34"/>
    </location>
</feature>
<feature type="domain" description="Phosphoribulokinase/uridine kinase" evidence="13">
    <location>
        <begin position="392"/>
        <end position="565"/>
    </location>
</feature>
<comment type="catalytic activity">
    <reaction evidence="10 11">
        <text>D-ribulose 5-phosphate + ATP = D-ribulose 1,5-bisphosphate + ADP + H(+)</text>
        <dbReference type="Rhea" id="RHEA:19365"/>
        <dbReference type="ChEBI" id="CHEBI:15378"/>
        <dbReference type="ChEBI" id="CHEBI:30616"/>
        <dbReference type="ChEBI" id="CHEBI:57870"/>
        <dbReference type="ChEBI" id="CHEBI:58121"/>
        <dbReference type="ChEBI" id="CHEBI:456216"/>
        <dbReference type="EC" id="2.7.1.19"/>
    </reaction>
</comment>
<dbReference type="Pfam" id="PF00485">
    <property type="entry name" value="PRK"/>
    <property type="match status" value="1"/>
</dbReference>
<feature type="transmembrane region" description="Helical" evidence="12">
    <location>
        <begin position="238"/>
        <end position="259"/>
    </location>
</feature>
<dbReference type="EC" id="2.7.1.19" evidence="3 11"/>